<feature type="transmembrane region" description="Helical" evidence="7">
    <location>
        <begin position="307"/>
        <end position="330"/>
    </location>
</feature>
<dbReference type="Pfam" id="PF00528">
    <property type="entry name" value="BPD_transp_1"/>
    <property type="match status" value="1"/>
</dbReference>
<evidence type="ECO:0000256" key="2">
    <source>
        <dbReference type="ARBA" id="ARBA00022448"/>
    </source>
</evidence>
<gene>
    <name evidence="9" type="ORF">GCM10017584_23870</name>
</gene>
<evidence type="ECO:0000259" key="8">
    <source>
        <dbReference type="PROSITE" id="PS50928"/>
    </source>
</evidence>
<keyword evidence="3" id="KW-1003">Cell membrane</keyword>
<dbReference type="GO" id="GO:0071916">
    <property type="term" value="F:dipeptide transmembrane transporter activity"/>
    <property type="evidence" value="ECO:0007669"/>
    <property type="project" value="TreeGrafter"/>
</dbReference>
<dbReference type="SUPFAM" id="SSF161098">
    <property type="entry name" value="MetI-like"/>
    <property type="match status" value="1"/>
</dbReference>
<comment type="subcellular location">
    <subcellularLocation>
        <location evidence="1 7">Cell membrane</location>
        <topology evidence="1 7">Multi-pass membrane protein</topology>
    </subcellularLocation>
</comment>
<proteinExistence type="inferred from homology"/>
<dbReference type="Gene3D" id="1.10.3720.10">
    <property type="entry name" value="MetI-like"/>
    <property type="match status" value="1"/>
</dbReference>
<keyword evidence="6 7" id="KW-0472">Membrane</keyword>
<feature type="transmembrane region" description="Helical" evidence="7">
    <location>
        <begin position="106"/>
        <end position="127"/>
    </location>
</feature>
<dbReference type="InterPro" id="IPR045621">
    <property type="entry name" value="BPD_transp_1_N"/>
</dbReference>
<dbReference type="InterPro" id="IPR035906">
    <property type="entry name" value="MetI-like_sf"/>
</dbReference>
<feature type="domain" description="ABC transmembrane type-1" evidence="8">
    <location>
        <begin position="100"/>
        <end position="330"/>
    </location>
</feature>
<accession>A0A9W6M001</accession>
<comment type="caution">
    <text evidence="9">The sequence shown here is derived from an EMBL/GenBank/DDBJ whole genome shotgun (WGS) entry which is preliminary data.</text>
</comment>
<feature type="transmembrane region" description="Helical" evidence="7">
    <location>
        <begin position="12"/>
        <end position="33"/>
    </location>
</feature>
<evidence type="ECO:0000256" key="7">
    <source>
        <dbReference type="RuleBase" id="RU363032"/>
    </source>
</evidence>
<keyword evidence="2 7" id="KW-0813">Transport</keyword>
<feature type="transmembrane region" description="Helical" evidence="7">
    <location>
        <begin position="203"/>
        <end position="226"/>
    </location>
</feature>
<evidence type="ECO:0000256" key="4">
    <source>
        <dbReference type="ARBA" id="ARBA00022692"/>
    </source>
</evidence>
<evidence type="ECO:0000256" key="1">
    <source>
        <dbReference type="ARBA" id="ARBA00004651"/>
    </source>
</evidence>
<dbReference type="AlphaFoldDB" id="A0A9W6M001"/>
<evidence type="ECO:0000256" key="6">
    <source>
        <dbReference type="ARBA" id="ARBA00023136"/>
    </source>
</evidence>
<feature type="transmembrane region" description="Helical" evidence="7">
    <location>
        <begin position="260"/>
        <end position="287"/>
    </location>
</feature>
<dbReference type="PROSITE" id="PS50928">
    <property type="entry name" value="ABC_TM1"/>
    <property type="match status" value="1"/>
</dbReference>
<keyword evidence="4 7" id="KW-0812">Transmembrane</keyword>
<keyword evidence="10" id="KW-1185">Reference proteome</keyword>
<dbReference type="EMBL" id="BSEN01000012">
    <property type="protein sequence ID" value="GLJ76813.1"/>
    <property type="molecule type" value="Genomic_DNA"/>
</dbReference>
<evidence type="ECO:0000313" key="10">
    <source>
        <dbReference type="Proteomes" id="UP001142372"/>
    </source>
</evidence>
<dbReference type="Proteomes" id="UP001142372">
    <property type="component" value="Unassembled WGS sequence"/>
</dbReference>
<dbReference type="GO" id="GO:0005886">
    <property type="term" value="C:plasma membrane"/>
    <property type="evidence" value="ECO:0007669"/>
    <property type="project" value="UniProtKB-SubCell"/>
</dbReference>
<dbReference type="InterPro" id="IPR000515">
    <property type="entry name" value="MetI-like"/>
</dbReference>
<comment type="similarity">
    <text evidence="7">Belongs to the binding-protein-dependent transport system permease family.</text>
</comment>
<dbReference type="CDD" id="cd06261">
    <property type="entry name" value="TM_PBP2"/>
    <property type="match status" value="1"/>
</dbReference>
<sequence length="340" mass="36959">MPPLVKTIAKRVLTTIVLLWGVTVVTFILVSVVPGDPAAANLSQQAYDDPAIREAFRQKWGLDQPLIVQYGRYLWNILHGDLGTSQQTHRPVVQDLGQYIPATIEIAVPAMIIAIVIAVGLGILSAMRKGSATDNGIRVLSLTGLSTPPFWLALVALYIFFYVLGWVPNGGRLSNSFDPPPTITGMYTVDALLSGQLDVFWDAAWHLVLPVAILAFLTISGLLRFVRSSMLEVLDSDYIRAAVAKGLPRRTITWRHVFRAGLLPVLTVSGLTMASLLGGAVLVEQILSWPGLGQYAYKSALSLDLQSILGVTLFVALVYTLINLLVDVLYSVVDPRIGSK</sequence>
<dbReference type="PANTHER" id="PTHR43163:SF6">
    <property type="entry name" value="DIPEPTIDE TRANSPORT SYSTEM PERMEASE PROTEIN DPPB-RELATED"/>
    <property type="match status" value="1"/>
</dbReference>
<evidence type="ECO:0000256" key="5">
    <source>
        <dbReference type="ARBA" id="ARBA00022989"/>
    </source>
</evidence>
<keyword evidence="5 7" id="KW-1133">Transmembrane helix</keyword>
<dbReference type="PANTHER" id="PTHR43163">
    <property type="entry name" value="DIPEPTIDE TRANSPORT SYSTEM PERMEASE PROTEIN DPPB-RELATED"/>
    <property type="match status" value="1"/>
</dbReference>
<dbReference type="RefSeq" id="WP_271177475.1">
    <property type="nucleotide sequence ID" value="NZ_BAAAJO010000002.1"/>
</dbReference>
<reference evidence="9" key="1">
    <citation type="journal article" date="2014" name="Int. J. Syst. Evol. Microbiol.">
        <title>Complete genome sequence of Corynebacterium casei LMG S-19264T (=DSM 44701T), isolated from a smear-ripened cheese.</title>
        <authorList>
            <consortium name="US DOE Joint Genome Institute (JGI-PGF)"/>
            <person name="Walter F."/>
            <person name="Albersmeier A."/>
            <person name="Kalinowski J."/>
            <person name="Ruckert C."/>
        </authorList>
    </citation>
    <scope>NUCLEOTIDE SEQUENCE</scope>
    <source>
        <strain evidence="9">VKM Ac-1401</strain>
    </source>
</reference>
<feature type="transmembrane region" description="Helical" evidence="7">
    <location>
        <begin position="139"/>
        <end position="164"/>
    </location>
</feature>
<protein>
    <submittedName>
        <fullName evidence="9">Peptide ABC transporter permease</fullName>
    </submittedName>
</protein>
<evidence type="ECO:0000313" key="9">
    <source>
        <dbReference type="EMBL" id="GLJ76813.1"/>
    </source>
</evidence>
<dbReference type="Pfam" id="PF19300">
    <property type="entry name" value="BPD_transp_1_N"/>
    <property type="match status" value="1"/>
</dbReference>
<reference evidence="9" key="2">
    <citation type="submission" date="2023-01" db="EMBL/GenBank/DDBJ databases">
        <authorList>
            <person name="Sun Q."/>
            <person name="Evtushenko L."/>
        </authorList>
    </citation>
    <scope>NUCLEOTIDE SEQUENCE</scope>
    <source>
        <strain evidence="9">VKM Ac-1401</strain>
    </source>
</reference>
<organism evidence="9 10">
    <name type="scientific">Leifsonia poae</name>
    <dbReference type="NCBI Taxonomy" id="110933"/>
    <lineage>
        <taxon>Bacteria</taxon>
        <taxon>Bacillati</taxon>
        <taxon>Actinomycetota</taxon>
        <taxon>Actinomycetes</taxon>
        <taxon>Micrococcales</taxon>
        <taxon>Microbacteriaceae</taxon>
        <taxon>Leifsonia</taxon>
    </lineage>
</organism>
<evidence type="ECO:0000256" key="3">
    <source>
        <dbReference type="ARBA" id="ARBA00022475"/>
    </source>
</evidence>
<name>A0A9W6M001_9MICO</name>